<evidence type="ECO:0000259" key="2">
    <source>
        <dbReference type="Pfam" id="PF07589"/>
    </source>
</evidence>
<comment type="caution">
    <text evidence="3">The sequence shown here is derived from an EMBL/GenBank/DDBJ whole genome shotgun (WGS) entry which is preliminary data.</text>
</comment>
<evidence type="ECO:0000313" key="3">
    <source>
        <dbReference type="EMBL" id="TLU64838.1"/>
    </source>
</evidence>
<evidence type="ECO:0000256" key="1">
    <source>
        <dbReference type="SAM" id="SignalP"/>
    </source>
</evidence>
<dbReference type="InterPro" id="IPR013424">
    <property type="entry name" value="Ice-binding_C"/>
</dbReference>
<evidence type="ECO:0000313" key="4">
    <source>
        <dbReference type="Proteomes" id="UP000307790"/>
    </source>
</evidence>
<gene>
    <name evidence="3" type="ORF">FE810_10285</name>
</gene>
<feature type="chain" id="PRO_5024416254" evidence="1">
    <location>
        <begin position="25"/>
        <end position="208"/>
    </location>
</feature>
<dbReference type="Proteomes" id="UP000307790">
    <property type="component" value="Unassembled WGS sequence"/>
</dbReference>
<keyword evidence="1" id="KW-0732">Signal</keyword>
<reference evidence="3 4" key="1">
    <citation type="submission" date="2019-05" db="EMBL/GenBank/DDBJ databases">
        <title>Genome sequences of Thalassotalea litorea 1K03283.</title>
        <authorList>
            <person name="Zhang D."/>
        </authorList>
    </citation>
    <scope>NUCLEOTIDE SEQUENCE [LARGE SCALE GENOMIC DNA]</scope>
    <source>
        <strain evidence="3 4">MCCC 1K03283</strain>
    </source>
</reference>
<dbReference type="RefSeq" id="WP_138319974.1">
    <property type="nucleotide sequence ID" value="NZ_VCBC01000009.1"/>
</dbReference>
<feature type="domain" description="Ice-binding protein C-terminal" evidence="2">
    <location>
        <begin position="183"/>
        <end position="204"/>
    </location>
</feature>
<dbReference type="Pfam" id="PF07589">
    <property type="entry name" value="PEP-CTERM"/>
    <property type="match status" value="1"/>
</dbReference>
<dbReference type="EMBL" id="VCBC01000009">
    <property type="protein sequence ID" value="TLU64838.1"/>
    <property type="molecule type" value="Genomic_DNA"/>
</dbReference>
<organism evidence="3 4">
    <name type="scientific">Thalassotalea litorea</name>
    <dbReference type="NCBI Taxonomy" id="2020715"/>
    <lineage>
        <taxon>Bacteria</taxon>
        <taxon>Pseudomonadati</taxon>
        <taxon>Pseudomonadota</taxon>
        <taxon>Gammaproteobacteria</taxon>
        <taxon>Alteromonadales</taxon>
        <taxon>Colwelliaceae</taxon>
        <taxon>Thalassotalea</taxon>
    </lineage>
</organism>
<keyword evidence="4" id="KW-1185">Reference proteome</keyword>
<feature type="signal peptide" evidence="1">
    <location>
        <begin position="1"/>
        <end position="24"/>
    </location>
</feature>
<proteinExistence type="predicted"/>
<dbReference type="NCBIfam" id="TIGR02595">
    <property type="entry name" value="PEP_CTERM"/>
    <property type="match status" value="1"/>
</dbReference>
<dbReference type="AlphaFoldDB" id="A0A5R9ISD6"/>
<dbReference type="OrthoDB" id="8558695at2"/>
<name>A0A5R9ISD6_9GAMM</name>
<protein>
    <submittedName>
        <fullName evidence="3">PEP-CTERM sorting domain-containing protein</fullName>
    </submittedName>
</protein>
<sequence length="208" mass="22367">MKMLKVITAPLLATLLCFSGIANAELIKVLDFEELTDALGEGNWDSPLEVETSVEGLTVVLEVASGYLYLDKGAGLGNCQSDSGCAKDPDDNFNVGEMFTFTFMADGEVFVPEGATLQAVAHDYEGFFAGSMADMSDGGEWMLDDSEIYTFAEGESFSMTVTVGEYYIAALWLDDGQLPPLGVPEPANLALMALGIFGLVASRRKLRR</sequence>
<accession>A0A5R9ISD6</accession>